<evidence type="ECO:0000256" key="1">
    <source>
        <dbReference type="SAM" id="MobiDB-lite"/>
    </source>
</evidence>
<dbReference type="AlphaFoldDB" id="A0A9W4U2M3"/>
<dbReference type="Proteomes" id="UP001152885">
    <property type="component" value="Unassembled WGS sequence"/>
</dbReference>
<feature type="region of interest" description="Disordered" evidence="1">
    <location>
        <begin position="1"/>
        <end position="51"/>
    </location>
</feature>
<organism evidence="2 3">
    <name type="scientific">Candida verbasci</name>
    <dbReference type="NCBI Taxonomy" id="1227364"/>
    <lineage>
        <taxon>Eukaryota</taxon>
        <taxon>Fungi</taxon>
        <taxon>Dikarya</taxon>
        <taxon>Ascomycota</taxon>
        <taxon>Saccharomycotina</taxon>
        <taxon>Pichiomycetes</taxon>
        <taxon>Debaryomycetaceae</taxon>
        <taxon>Candida/Lodderomyces clade</taxon>
        <taxon>Candida</taxon>
    </lineage>
</organism>
<dbReference type="EMBL" id="CANTUO010000006">
    <property type="protein sequence ID" value="CAI5760318.1"/>
    <property type="molecule type" value="Genomic_DNA"/>
</dbReference>
<comment type="caution">
    <text evidence="2">The sequence shown here is derived from an EMBL/GenBank/DDBJ whole genome shotgun (WGS) entry which is preliminary data.</text>
</comment>
<evidence type="ECO:0000313" key="3">
    <source>
        <dbReference type="Proteomes" id="UP001152885"/>
    </source>
</evidence>
<accession>A0A9W4U2M3</accession>
<feature type="compositionally biased region" description="Polar residues" evidence="1">
    <location>
        <begin position="16"/>
        <end position="31"/>
    </location>
</feature>
<protein>
    <submittedName>
        <fullName evidence="2">Uncharacterized protein</fullName>
    </submittedName>
</protein>
<feature type="region of interest" description="Disordered" evidence="1">
    <location>
        <begin position="120"/>
        <end position="162"/>
    </location>
</feature>
<name>A0A9W4U2M3_9ASCO</name>
<feature type="compositionally biased region" description="Low complexity" evidence="1">
    <location>
        <begin position="141"/>
        <end position="154"/>
    </location>
</feature>
<proteinExistence type="predicted"/>
<reference evidence="2" key="1">
    <citation type="submission" date="2022-12" db="EMBL/GenBank/DDBJ databases">
        <authorList>
            <person name="Brejova B."/>
        </authorList>
    </citation>
    <scope>NUCLEOTIDE SEQUENCE</scope>
</reference>
<evidence type="ECO:0000313" key="2">
    <source>
        <dbReference type="EMBL" id="CAI5760318.1"/>
    </source>
</evidence>
<sequence>MLQSPINFKRDKLYPSSHSNTVLPTPQSTINPGRITRSRKSNTRKQQQQKRNQVHVLNSNLYNNLIKMESAIFEMKNQYVSSQLLKLVEESKQLLIIEKPIMIDDKLPCKSFDEFYKQEEPTEMNSSFETPRDKIKNEINSSPSLAPNSSPSTPKNTNYTFDNYLY</sequence>
<gene>
    <name evidence="2" type="ORF">CANVERA_P4828</name>
</gene>
<keyword evidence="3" id="KW-1185">Reference proteome</keyword>